<gene>
    <name evidence="2" type="ORF">MM415A00385_0007</name>
    <name evidence="1" type="ORF">MM415B00526_0051</name>
</gene>
<reference evidence="2" key="1">
    <citation type="submission" date="2020-03" db="EMBL/GenBank/DDBJ databases">
        <title>The deep terrestrial virosphere.</title>
        <authorList>
            <person name="Holmfeldt K."/>
            <person name="Nilsson E."/>
            <person name="Simone D."/>
            <person name="Lopez-Fernandez M."/>
            <person name="Wu X."/>
            <person name="de Brujin I."/>
            <person name="Lundin D."/>
            <person name="Andersson A."/>
            <person name="Bertilsson S."/>
            <person name="Dopson M."/>
        </authorList>
    </citation>
    <scope>NUCLEOTIDE SEQUENCE</scope>
    <source>
        <strain evidence="2">MM415A00385</strain>
        <strain evidence="1">MM415B00526</strain>
    </source>
</reference>
<organism evidence="2">
    <name type="scientific">viral metagenome</name>
    <dbReference type="NCBI Taxonomy" id="1070528"/>
    <lineage>
        <taxon>unclassified sequences</taxon>
        <taxon>metagenomes</taxon>
        <taxon>organismal metagenomes</taxon>
    </lineage>
</organism>
<proteinExistence type="predicted"/>
<dbReference type="AlphaFoldDB" id="A0A6M3KKW9"/>
<sequence length="52" mass="6248">MTESNYEAIMSSTLPNQLADEHWEFIQRWLEMVYKDAFIHGYKHGIEDSKEK</sequence>
<evidence type="ECO:0000313" key="1">
    <source>
        <dbReference type="EMBL" id="QJA64288.1"/>
    </source>
</evidence>
<protein>
    <submittedName>
        <fullName evidence="2">Uncharacterized protein</fullName>
    </submittedName>
</protein>
<dbReference type="EMBL" id="MT141516">
    <property type="protein sequence ID" value="QJA64288.1"/>
    <property type="molecule type" value="Genomic_DNA"/>
</dbReference>
<evidence type="ECO:0000313" key="2">
    <source>
        <dbReference type="EMBL" id="QJA82617.1"/>
    </source>
</evidence>
<dbReference type="EMBL" id="MT142492">
    <property type="protein sequence ID" value="QJA82617.1"/>
    <property type="molecule type" value="Genomic_DNA"/>
</dbReference>
<accession>A0A6M3KKW9</accession>
<name>A0A6M3KKW9_9ZZZZ</name>